<sequence length="284" mass="32995">MTASSGLPPCIFNIFLDDKDKSKLDLLPFLLEEANECGFKSCLSLNLIHDLNVLEFLVSATQYGYDETKVVEILKKLEIDVDLIYEEDLQTIACASLSKAVIQYLNELDPNSLLRKFTDSDFNSFEKVWTIQFEEDAEEYGWKENEYIKDEEDFPSLIFFVATRGLAYLKTVLPIFLETDIGRLLIKENKEKPILESSVLVTHIFRCYCSAETYYPVGEKELWNIIEESIGNISRFDDIYKMELIIHISSSYNDSVDDDDRRIKQTILFHILSNCENFFWAKIN</sequence>
<evidence type="ECO:0000313" key="2">
    <source>
        <dbReference type="Proteomes" id="UP001054902"/>
    </source>
</evidence>
<reference evidence="1 2" key="1">
    <citation type="journal article" date="2021" name="Sci. Rep.">
        <title>The genome of the diatom Chaetoceros tenuissimus carries an ancient integrated fragment of an extant virus.</title>
        <authorList>
            <person name="Hongo Y."/>
            <person name="Kimura K."/>
            <person name="Takaki Y."/>
            <person name="Yoshida Y."/>
            <person name="Baba S."/>
            <person name="Kobayashi G."/>
            <person name="Nagasaki K."/>
            <person name="Hano T."/>
            <person name="Tomaru Y."/>
        </authorList>
    </citation>
    <scope>NUCLEOTIDE SEQUENCE [LARGE SCALE GENOMIC DNA]</scope>
    <source>
        <strain evidence="1 2">NIES-3715</strain>
    </source>
</reference>
<organism evidence="1 2">
    <name type="scientific">Chaetoceros tenuissimus</name>
    <dbReference type="NCBI Taxonomy" id="426638"/>
    <lineage>
        <taxon>Eukaryota</taxon>
        <taxon>Sar</taxon>
        <taxon>Stramenopiles</taxon>
        <taxon>Ochrophyta</taxon>
        <taxon>Bacillariophyta</taxon>
        <taxon>Coscinodiscophyceae</taxon>
        <taxon>Chaetocerotophycidae</taxon>
        <taxon>Chaetocerotales</taxon>
        <taxon>Chaetocerotaceae</taxon>
        <taxon>Chaetoceros</taxon>
    </lineage>
</organism>
<dbReference type="AlphaFoldDB" id="A0AAD3HBM3"/>
<dbReference type="Proteomes" id="UP001054902">
    <property type="component" value="Unassembled WGS sequence"/>
</dbReference>
<gene>
    <name evidence="1" type="ORF">CTEN210_13659</name>
</gene>
<evidence type="ECO:0000313" key="1">
    <source>
        <dbReference type="EMBL" id="GFH57183.1"/>
    </source>
</evidence>
<comment type="caution">
    <text evidence="1">The sequence shown here is derived from an EMBL/GenBank/DDBJ whole genome shotgun (WGS) entry which is preliminary data.</text>
</comment>
<accession>A0AAD3HBM3</accession>
<dbReference type="EMBL" id="BLLK01000057">
    <property type="protein sequence ID" value="GFH57183.1"/>
    <property type="molecule type" value="Genomic_DNA"/>
</dbReference>
<protein>
    <submittedName>
        <fullName evidence="1">Uncharacterized protein</fullName>
    </submittedName>
</protein>
<proteinExistence type="predicted"/>
<keyword evidence="2" id="KW-1185">Reference proteome</keyword>
<name>A0AAD3HBM3_9STRA</name>